<accession>A0A0V0RA82</accession>
<dbReference type="STRING" id="6336.A0A0V0RA82"/>
<keyword evidence="3" id="KW-1185">Reference proteome</keyword>
<dbReference type="InterPro" id="IPR036397">
    <property type="entry name" value="RNaseH_sf"/>
</dbReference>
<proteinExistence type="predicted"/>
<comment type="caution">
    <text evidence="2">The sequence shown here is derived from an EMBL/GenBank/DDBJ whole genome shotgun (WGS) entry which is preliminary data.</text>
</comment>
<protein>
    <submittedName>
        <fullName evidence="2">Gypsy retrotransposon integrase-like protein 1</fullName>
    </submittedName>
</protein>
<dbReference type="GO" id="GO:0015074">
    <property type="term" value="P:DNA integration"/>
    <property type="evidence" value="ECO:0007669"/>
    <property type="project" value="InterPro"/>
</dbReference>
<organism evidence="2 3">
    <name type="scientific">Trichinella nelsoni</name>
    <dbReference type="NCBI Taxonomy" id="6336"/>
    <lineage>
        <taxon>Eukaryota</taxon>
        <taxon>Metazoa</taxon>
        <taxon>Ecdysozoa</taxon>
        <taxon>Nematoda</taxon>
        <taxon>Enoplea</taxon>
        <taxon>Dorylaimia</taxon>
        <taxon>Trichinellida</taxon>
        <taxon>Trichinellidae</taxon>
        <taxon>Trichinella</taxon>
    </lineage>
</organism>
<dbReference type="PROSITE" id="PS50994">
    <property type="entry name" value="INTEGRASE"/>
    <property type="match status" value="1"/>
</dbReference>
<dbReference type="GO" id="GO:0003676">
    <property type="term" value="F:nucleic acid binding"/>
    <property type="evidence" value="ECO:0007669"/>
    <property type="project" value="InterPro"/>
</dbReference>
<gene>
    <name evidence="2" type="primary">GIN1</name>
    <name evidence="2" type="ORF">T07_14591</name>
</gene>
<name>A0A0V0RA82_9BILA</name>
<dbReference type="AlphaFoldDB" id="A0A0V0RA82"/>
<dbReference type="EMBL" id="JYDL01002291">
    <property type="protein sequence ID" value="KRX11412.1"/>
    <property type="molecule type" value="Genomic_DNA"/>
</dbReference>
<dbReference type="InterPro" id="IPR001584">
    <property type="entry name" value="Integrase_cat-core"/>
</dbReference>
<dbReference type="PANTHER" id="PTHR47266">
    <property type="entry name" value="ENDONUCLEASE-RELATED"/>
    <property type="match status" value="1"/>
</dbReference>
<dbReference type="Gene3D" id="3.30.420.10">
    <property type="entry name" value="Ribonuclease H-like superfamily/Ribonuclease H"/>
    <property type="match status" value="1"/>
</dbReference>
<dbReference type="OrthoDB" id="5832112at2759"/>
<feature type="domain" description="Integrase catalytic" evidence="1">
    <location>
        <begin position="5"/>
        <end position="59"/>
    </location>
</feature>
<feature type="non-terminal residue" evidence="2">
    <location>
        <position position="59"/>
    </location>
</feature>
<dbReference type="InterPro" id="IPR012337">
    <property type="entry name" value="RNaseH-like_sf"/>
</dbReference>
<dbReference type="SUPFAM" id="SSF53098">
    <property type="entry name" value="Ribonuclease H-like"/>
    <property type="match status" value="1"/>
</dbReference>
<evidence type="ECO:0000313" key="2">
    <source>
        <dbReference type="EMBL" id="KRX11412.1"/>
    </source>
</evidence>
<sequence>MESIVVGNPMEIVAVDILGPVPRSKNGNSYIVVVTDYFTRWVEAYALPNQQAETVARKL</sequence>
<evidence type="ECO:0000259" key="1">
    <source>
        <dbReference type="PROSITE" id="PS50994"/>
    </source>
</evidence>
<dbReference type="InterPro" id="IPR052160">
    <property type="entry name" value="Gypsy_RT_Integrase-like"/>
</dbReference>
<reference evidence="2 3" key="1">
    <citation type="submission" date="2015-01" db="EMBL/GenBank/DDBJ databases">
        <title>Evolution of Trichinella species and genotypes.</title>
        <authorList>
            <person name="Korhonen P.K."/>
            <person name="Edoardo P."/>
            <person name="Giuseppe L.R."/>
            <person name="Gasser R.B."/>
        </authorList>
    </citation>
    <scope>NUCLEOTIDE SEQUENCE [LARGE SCALE GENOMIC DNA]</scope>
    <source>
        <strain evidence="2">ISS37</strain>
    </source>
</reference>
<dbReference type="Proteomes" id="UP000054630">
    <property type="component" value="Unassembled WGS sequence"/>
</dbReference>
<evidence type="ECO:0000313" key="3">
    <source>
        <dbReference type="Proteomes" id="UP000054630"/>
    </source>
</evidence>